<dbReference type="OrthoDB" id="9775851at2"/>
<dbReference type="Proteomes" id="UP000263993">
    <property type="component" value="Unassembled WGS sequence"/>
</dbReference>
<feature type="domain" description="Carboxylesterase type B" evidence="4">
    <location>
        <begin position="28"/>
        <end position="523"/>
    </location>
</feature>
<feature type="signal peptide" evidence="3">
    <location>
        <begin position="1"/>
        <end position="23"/>
    </location>
</feature>
<feature type="chain" id="PRO_5016477392" description="Carboxylic ester hydrolase" evidence="3">
    <location>
        <begin position="24"/>
        <end position="533"/>
    </location>
</feature>
<dbReference type="EC" id="3.1.1.-" evidence="3"/>
<keyword evidence="3" id="KW-0732">Signal</keyword>
<sequence>MTKCFWMTSAISLLLLAGSPALAQKNDPAVVRTTTGPLRGVIHDGLREFKGIPYAQPPVGDLRWALPRPAKPWKDVRDATMYGAACPQVSRYGLTEASNDEDCLTLNITAPYDGKPSRKKPVFVWIHGGAFVGGSSALYPLGNLATAGDLVVVSLNYRLGVFGFMAHPGFDKSYNGGYGLKDQRLALTWVKKNIAAFGGDPNNITIAGESAGGAGVCMHVIAPQETRGLFNRAIMQSAGCATPMHTVKEAAKIGEAVAKAVGCTDAKTAVACMRKKPVADLTAAASKAGESDLMAFEPAVGARTVPLQAAEAFRTGQFVRVPVINGGTRDEMRLYLAYEVQAGAKVTADNYADKIKAIYGANADAIVKKYPAANYSSPAAALGTVMSDFHPTVGLNNCIYLEQAKLMRKRVPVHELVFGDRDAPPVTTDPGFEMGAVHSSELPYFFPHFDNTSKVAGPDLKPASLAMAKQMTAYWTSFARNGKPVATNGPAWRLFKADGDVMRFDPGKVGPFDAGAAHNCAFWKTLYPAYLTQ</sequence>
<organism evidence="5 6">
    <name type="scientific">Undibacter mobilis</name>
    <dbReference type="NCBI Taxonomy" id="2292256"/>
    <lineage>
        <taxon>Bacteria</taxon>
        <taxon>Pseudomonadati</taxon>
        <taxon>Pseudomonadota</taxon>
        <taxon>Alphaproteobacteria</taxon>
        <taxon>Hyphomicrobiales</taxon>
        <taxon>Nitrobacteraceae</taxon>
        <taxon>Undibacter</taxon>
    </lineage>
</organism>
<dbReference type="PANTHER" id="PTHR43918">
    <property type="entry name" value="ACETYLCHOLINESTERASE"/>
    <property type="match status" value="1"/>
</dbReference>
<dbReference type="PROSITE" id="PS00122">
    <property type="entry name" value="CARBOXYLESTERASE_B_1"/>
    <property type="match status" value="1"/>
</dbReference>
<comment type="similarity">
    <text evidence="1 3">Belongs to the type-B carboxylesterase/lipase family.</text>
</comment>
<dbReference type="Pfam" id="PF00135">
    <property type="entry name" value="COesterase"/>
    <property type="match status" value="1"/>
</dbReference>
<evidence type="ECO:0000313" key="5">
    <source>
        <dbReference type="EMBL" id="RDV04037.1"/>
    </source>
</evidence>
<name>A0A371B952_9BRAD</name>
<protein>
    <recommendedName>
        <fullName evidence="3">Carboxylic ester hydrolase</fullName>
        <ecNumber evidence="3">3.1.1.-</ecNumber>
    </recommendedName>
</protein>
<dbReference type="InterPro" id="IPR029058">
    <property type="entry name" value="AB_hydrolase_fold"/>
</dbReference>
<dbReference type="SUPFAM" id="SSF53474">
    <property type="entry name" value="alpha/beta-Hydrolases"/>
    <property type="match status" value="1"/>
</dbReference>
<keyword evidence="6" id="KW-1185">Reference proteome</keyword>
<dbReference type="Gene3D" id="3.40.50.1820">
    <property type="entry name" value="alpha/beta hydrolase"/>
    <property type="match status" value="1"/>
</dbReference>
<reference evidence="6" key="1">
    <citation type="submission" date="2018-08" db="EMBL/GenBank/DDBJ databases">
        <authorList>
            <person name="Kim S.-J."/>
            <person name="Jung G.-Y."/>
        </authorList>
    </citation>
    <scope>NUCLEOTIDE SEQUENCE [LARGE SCALE GENOMIC DNA]</scope>
    <source>
        <strain evidence="6">GY_H</strain>
    </source>
</reference>
<dbReference type="GO" id="GO:0052689">
    <property type="term" value="F:carboxylic ester hydrolase activity"/>
    <property type="evidence" value="ECO:0007669"/>
    <property type="project" value="TreeGrafter"/>
</dbReference>
<evidence type="ECO:0000259" key="4">
    <source>
        <dbReference type="Pfam" id="PF00135"/>
    </source>
</evidence>
<dbReference type="InterPro" id="IPR002018">
    <property type="entry name" value="CarbesteraseB"/>
</dbReference>
<evidence type="ECO:0000256" key="3">
    <source>
        <dbReference type="RuleBase" id="RU361235"/>
    </source>
</evidence>
<comment type="caution">
    <text evidence="5">The sequence shown here is derived from an EMBL/GenBank/DDBJ whole genome shotgun (WGS) entry which is preliminary data.</text>
</comment>
<dbReference type="RefSeq" id="WP_115516063.1">
    <property type="nucleotide sequence ID" value="NZ_QRGO01000001.1"/>
</dbReference>
<dbReference type="InterPro" id="IPR019826">
    <property type="entry name" value="Carboxylesterase_B_AS"/>
</dbReference>
<keyword evidence="2 3" id="KW-0378">Hydrolase</keyword>
<evidence type="ECO:0000256" key="2">
    <source>
        <dbReference type="ARBA" id="ARBA00022801"/>
    </source>
</evidence>
<dbReference type="EMBL" id="QRGO01000001">
    <property type="protein sequence ID" value="RDV04037.1"/>
    <property type="molecule type" value="Genomic_DNA"/>
</dbReference>
<dbReference type="PANTHER" id="PTHR43918:SF4">
    <property type="entry name" value="CARBOXYLIC ESTER HYDROLASE"/>
    <property type="match status" value="1"/>
</dbReference>
<evidence type="ECO:0000256" key="1">
    <source>
        <dbReference type="ARBA" id="ARBA00005964"/>
    </source>
</evidence>
<proteinExistence type="inferred from homology"/>
<evidence type="ECO:0000313" key="6">
    <source>
        <dbReference type="Proteomes" id="UP000263993"/>
    </source>
</evidence>
<dbReference type="InterPro" id="IPR050654">
    <property type="entry name" value="AChE-related_enzymes"/>
</dbReference>
<accession>A0A371B952</accession>
<dbReference type="AlphaFoldDB" id="A0A371B952"/>
<gene>
    <name evidence="5" type="ORF">DXH78_05225</name>
</gene>